<evidence type="ECO:0000256" key="1">
    <source>
        <dbReference type="ARBA" id="ARBA00022729"/>
    </source>
</evidence>
<dbReference type="GO" id="GO:0042597">
    <property type="term" value="C:periplasmic space"/>
    <property type="evidence" value="ECO:0007669"/>
    <property type="project" value="InterPro"/>
</dbReference>
<keyword evidence="4" id="KW-0614">Plasmid</keyword>
<dbReference type="Proteomes" id="UP000005667">
    <property type="component" value="Plasmid AZO_p1"/>
</dbReference>
<name>G7Z9T6_AZOL4</name>
<keyword evidence="5" id="KW-1185">Reference proteome</keyword>
<dbReference type="GO" id="GO:0046170">
    <property type="term" value="P:methanol catabolic process"/>
    <property type="evidence" value="ECO:0007669"/>
    <property type="project" value="InterPro"/>
</dbReference>
<dbReference type="PANTHER" id="PTHR35936">
    <property type="entry name" value="MEMBRANE-BOUND LYTIC MUREIN TRANSGLYCOSYLASE F"/>
    <property type="match status" value="1"/>
</dbReference>
<feature type="region of interest" description="Disordered" evidence="2">
    <location>
        <begin position="1"/>
        <end position="21"/>
    </location>
</feature>
<evidence type="ECO:0000313" key="5">
    <source>
        <dbReference type="Proteomes" id="UP000005667"/>
    </source>
</evidence>
<dbReference type="SMART" id="SM00062">
    <property type="entry name" value="PBPb"/>
    <property type="match status" value="1"/>
</dbReference>
<dbReference type="PANTHER" id="PTHR35936:SF17">
    <property type="entry name" value="ARGININE-BINDING EXTRACELLULAR PROTEIN ARTP"/>
    <property type="match status" value="1"/>
</dbReference>
<dbReference type="NCBIfam" id="TIGR03870">
    <property type="entry name" value="ABC_MoxJ"/>
    <property type="match status" value="1"/>
</dbReference>
<gene>
    <name evidence="4" type="primary">moxJ</name>
    <name evidence="4" type="ordered locus">AZOLI_p10949</name>
</gene>
<feature type="domain" description="Solute-binding protein family 3/N-terminal" evidence="3">
    <location>
        <begin position="53"/>
        <end position="296"/>
    </location>
</feature>
<dbReference type="KEGG" id="ali:AZOLI_p10949"/>
<dbReference type="HOGENOM" id="CLU_056715_0_0_5"/>
<organism evidence="4 5">
    <name type="scientific">Azospirillum lipoferum (strain 4B)</name>
    <dbReference type="NCBI Taxonomy" id="862719"/>
    <lineage>
        <taxon>Bacteria</taxon>
        <taxon>Pseudomonadati</taxon>
        <taxon>Pseudomonadota</taxon>
        <taxon>Alphaproteobacteria</taxon>
        <taxon>Rhodospirillales</taxon>
        <taxon>Azospirillaceae</taxon>
        <taxon>Azospirillum</taxon>
    </lineage>
</organism>
<geneLocation type="plasmid" evidence="4 5">
    <name>AZO_p1</name>
</geneLocation>
<dbReference type="Pfam" id="PF00497">
    <property type="entry name" value="SBP_bac_3"/>
    <property type="match status" value="1"/>
</dbReference>
<accession>G7Z9T6</accession>
<evidence type="ECO:0000313" key="4">
    <source>
        <dbReference type="EMBL" id="CBS89138.1"/>
    </source>
</evidence>
<reference evidence="5" key="1">
    <citation type="journal article" date="2011" name="PLoS Genet.">
        <title>Azospirillum genomes reveal transition of bacteria from aquatic to terrestrial environments.</title>
        <authorList>
            <person name="Wisniewski-Dye F."/>
            <person name="Borziak K."/>
            <person name="Khalsa-Moyers G."/>
            <person name="Alexandre G."/>
            <person name="Sukharnikov L.O."/>
            <person name="Wuichet K."/>
            <person name="Hurst G.B."/>
            <person name="McDonald W.H."/>
            <person name="Robertson J.S."/>
            <person name="Barbe V."/>
            <person name="Calteau A."/>
            <person name="Rouy Z."/>
            <person name="Mangenot S."/>
            <person name="Prigent-Combaret C."/>
            <person name="Normand P."/>
            <person name="Boyer M."/>
            <person name="Siguier P."/>
            <person name="Dessaux Y."/>
            <person name="Elmerich C."/>
            <person name="Condemine G."/>
            <person name="Krishnen G."/>
            <person name="Kennedy I."/>
            <person name="Paterson A.H."/>
            <person name="Gonzalez V."/>
            <person name="Mavingui P."/>
            <person name="Zhulin I.B."/>
        </authorList>
    </citation>
    <scope>NUCLEOTIDE SEQUENCE [LARGE SCALE GENOMIC DNA]</scope>
    <source>
        <strain evidence="5">4B</strain>
    </source>
</reference>
<dbReference type="SUPFAM" id="SSF53850">
    <property type="entry name" value="Periplasmic binding protein-like II"/>
    <property type="match status" value="1"/>
</dbReference>
<keyword evidence="1" id="KW-0732">Signal</keyword>
<sequence length="304" mass="32920">MTRAFNEPGPPRSASRMPAHASARGRRLATAAIALSFPLSLASIGVLRADPPALRVCASKAAAPYAAVDGSGFENRIAAAVAGAMNRKAEFVWTDKPAIFLVRDMLDKGACDVIVGVDDGDPRVLTTAPYYRTGYAFITRADSPLKLSSWSDDDLSRVRRIAYQFHSPSEEMLKQTGLYEDNLIYQYSLINFTDRRNQYTQVPGDVLVSEVAKGAADVAVAFAPDVARYVKASGVPLRMTMIDRNGMTAAGKLVPQQFDQSMAVRKDDTALRSELDAAIAKVRPQIVAILREEGIPPMEPGLGQ</sequence>
<dbReference type="EMBL" id="FQ311869">
    <property type="protein sequence ID" value="CBS89138.1"/>
    <property type="molecule type" value="Genomic_DNA"/>
</dbReference>
<dbReference type="AlphaFoldDB" id="G7Z9T6"/>
<proteinExistence type="predicted"/>
<dbReference type="InterPro" id="IPR001638">
    <property type="entry name" value="Solute-binding_3/MltF_N"/>
</dbReference>
<evidence type="ECO:0000256" key="2">
    <source>
        <dbReference type="SAM" id="MobiDB-lite"/>
    </source>
</evidence>
<dbReference type="Gene3D" id="3.40.190.10">
    <property type="entry name" value="Periplasmic binding protein-like II"/>
    <property type="match status" value="2"/>
</dbReference>
<dbReference type="OrthoDB" id="176845at2"/>
<dbReference type="InterPro" id="IPR022455">
    <property type="entry name" value="Methanol_oxidation_MoxJ"/>
</dbReference>
<evidence type="ECO:0000259" key="3">
    <source>
        <dbReference type="SMART" id="SM00062"/>
    </source>
</evidence>
<protein>
    <submittedName>
        <fullName evidence="4">Methanol utilization protein</fullName>
    </submittedName>
</protein>